<organism evidence="6 7">
    <name type="scientific">Novipirellula rosea</name>
    <dbReference type="NCBI Taxonomy" id="1031540"/>
    <lineage>
        <taxon>Bacteria</taxon>
        <taxon>Pseudomonadati</taxon>
        <taxon>Planctomycetota</taxon>
        <taxon>Planctomycetia</taxon>
        <taxon>Pirellulales</taxon>
        <taxon>Pirellulaceae</taxon>
        <taxon>Novipirellula</taxon>
    </lineage>
</organism>
<dbReference type="Gene3D" id="3.40.50.720">
    <property type="entry name" value="NAD(P)-binding Rossmann-like Domain"/>
    <property type="match status" value="1"/>
</dbReference>
<dbReference type="InterPro" id="IPR013549">
    <property type="entry name" value="DUF1731"/>
</dbReference>
<dbReference type="InterPro" id="IPR001509">
    <property type="entry name" value="Epimerase_deHydtase"/>
</dbReference>
<dbReference type="PANTHER" id="PTHR11092">
    <property type="entry name" value="SUGAR NUCLEOTIDE EPIMERASE RELATED"/>
    <property type="match status" value="1"/>
</dbReference>
<dbReference type="SUPFAM" id="SSF55961">
    <property type="entry name" value="Bet v1-like"/>
    <property type="match status" value="1"/>
</dbReference>
<feature type="domain" description="DUF1731" evidence="5">
    <location>
        <begin position="414"/>
        <end position="459"/>
    </location>
</feature>
<dbReference type="NCBIfam" id="TIGR01777">
    <property type="entry name" value="yfcH"/>
    <property type="match status" value="1"/>
</dbReference>
<dbReference type="Pfam" id="PF08338">
    <property type="entry name" value="DUF1731"/>
    <property type="match status" value="1"/>
</dbReference>
<evidence type="ECO:0000256" key="2">
    <source>
        <dbReference type="ARBA" id="ARBA00009353"/>
    </source>
</evidence>
<dbReference type="RefSeq" id="WP_345327930.1">
    <property type="nucleotide sequence ID" value="NZ_BAABGA010000120.1"/>
</dbReference>
<dbReference type="CDD" id="cd07820">
    <property type="entry name" value="SRPBCC_3"/>
    <property type="match status" value="1"/>
</dbReference>
<comment type="similarity">
    <text evidence="1">Belongs to the ribosome association toxin RatA family.</text>
</comment>
<dbReference type="InterPro" id="IPR010099">
    <property type="entry name" value="SDR39U1"/>
</dbReference>
<dbReference type="PANTHER" id="PTHR11092:SF0">
    <property type="entry name" value="EPIMERASE FAMILY PROTEIN SDR39U1"/>
    <property type="match status" value="1"/>
</dbReference>
<feature type="domain" description="NAD-dependent epimerase/dehydratase" evidence="3">
    <location>
        <begin position="169"/>
        <end position="378"/>
    </location>
</feature>
<dbReference type="EMBL" id="BAABGA010000120">
    <property type="protein sequence ID" value="GAA4471500.1"/>
    <property type="molecule type" value="Genomic_DNA"/>
</dbReference>
<evidence type="ECO:0000313" key="6">
    <source>
        <dbReference type="EMBL" id="GAA4471500.1"/>
    </source>
</evidence>
<accession>A0ABP8NTE9</accession>
<gene>
    <name evidence="6" type="ORF">GCM10023156_66170</name>
</gene>
<dbReference type="InterPro" id="IPR036291">
    <property type="entry name" value="NAD(P)-bd_dom_sf"/>
</dbReference>
<comment type="caution">
    <text evidence="6">The sequence shown here is derived from an EMBL/GenBank/DDBJ whole genome shotgun (WGS) entry which is preliminary data.</text>
</comment>
<keyword evidence="7" id="KW-1185">Reference proteome</keyword>
<comment type="similarity">
    <text evidence="2">Belongs to the NAD(P)-dependent epimerase/dehydratase family. SDR39U1 subfamily.</text>
</comment>
<dbReference type="Pfam" id="PF03364">
    <property type="entry name" value="Polyketide_cyc"/>
    <property type="match status" value="1"/>
</dbReference>
<proteinExistence type="inferred from homology"/>
<evidence type="ECO:0000256" key="1">
    <source>
        <dbReference type="ARBA" id="ARBA00008918"/>
    </source>
</evidence>
<evidence type="ECO:0000259" key="4">
    <source>
        <dbReference type="Pfam" id="PF03364"/>
    </source>
</evidence>
<reference evidence="7" key="1">
    <citation type="journal article" date="2019" name="Int. J. Syst. Evol. Microbiol.">
        <title>The Global Catalogue of Microorganisms (GCM) 10K type strain sequencing project: providing services to taxonomists for standard genome sequencing and annotation.</title>
        <authorList>
            <consortium name="The Broad Institute Genomics Platform"/>
            <consortium name="The Broad Institute Genome Sequencing Center for Infectious Disease"/>
            <person name="Wu L."/>
            <person name="Ma J."/>
        </authorList>
    </citation>
    <scope>NUCLEOTIDE SEQUENCE [LARGE SCALE GENOMIC DNA]</scope>
    <source>
        <strain evidence="7">JCM 17759</strain>
    </source>
</reference>
<evidence type="ECO:0000259" key="5">
    <source>
        <dbReference type="Pfam" id="PF08338"/>
    </source>
</evidence>
<dbReference type="InterPro" id="IPR023393">
    <property type="entry name" value="START-like_dom_sf"/>
</dbReference>
<feature type="domain" description="Coenzyme Q-binding protein COQ10 START" evidence="4">
    <location>
        <begin position="14"/>
        <end position="142"/>
    </location>
</feature>
<dbReference type="Gene3D" id="3.30.530.20">
    <property type="match status" value="1"/>
</dbReference>
<dbReference type="InterPro" id="IPR005031">
    <property type="entry name" value="COQ10_START"/>
</dbReference>
<dbReference type="Proteomes" id="UP001500840">
    <property type="component" value="Unassembled WGS sequence"/>
</dbReference>
<protein>
    <submittedName>
        <fullName evidence="6">TIGR01777 family oxidoreductase</fullName>
    </submittedName>
</protein>
<dbReference type="SUPFAM" id="SSF51735">
    <property type="entry name" value="NAD(P)-binding Rossmann-fold domains"/>
    <property type="match status" value="1"/>
</dbReference>
<evidence type="ECO:0000313" key="7">
    <source>
        <dbReference type="Proteomes" id="UP001500840"/>
    </source>
</evidence>
<name>A0ABP8NTE9_9BACT</name>
<evidence type="ECO:0000259" key="3">
    <source>
        <dbReference type="Pfam" id="PF01370"/>
    </source>
</evidence>
<dbReference type="Pfam" id="PF01370">
    <property type="entry name" value="Epimerase"/>
    <property type="match status" value="1"/>
</dbReference>
<sequence length="472" mass="51504">MGQKRHYRVTTPLPVSVADAFAYHERPGALQRLTPPWESVSLESSDQSLHVGSEVVLKTRFAGVPLRWVARHTEYDPPRHFADSQVSGPFASWNHHHEFRERVGAQPESGASLTDLVEYELPMGALGDFCGSSIAQRKIESMFAYRHRVTADDLQLIARYRSAPLRFAISGSSGLVGSNLTRLLTLLGHQATPIVRSKDHSSSDENDCAIAAWSDASEIEKFSDVDVVVHLAGKSIAGGRWSEQVKQQIRDSRVVKTRQLCESLATLKRKPKVLICASATGIYGDRGDTVLDESSSPGDDFLADVASEWEAACQPAIDAGIRVVNARFGLVLSVAGGALEKMLLPAKMMGGKLGSGNQWWSWIALDDVLGAIYHCVQSEGVSGPVNFVSPEPITNADFTRVLGRVLNRPPLFPAPAFGLRLALGEMADALLLASTRVVPRALQQSGYTFRFSELKSALRYSIGRDRLQSEAL</sequence>
<dbReference type="CDD" id="cd05242">
    <property type="entry name" value="SDR_a8"/>
    <property type="match status" value="1"/>
</dbReference>